<proteinExistence type="predicted"/>
<keyword evidence="1" id="KW-0472">Membrane</keyword>
<protein>
    <submittedName>
        <fullName evidence="3">DUF2892 domain-containing protein</fullName>
    </submittedName>
</protein>
<feature type="transmembrane region" description="Helical" evidence="1">
    <location>
        <begin position="34"/>
        <end position="56"/>
    </location>
</feature>
<dbReference type="Proteomes" id="UP000324209">
    <property type="component" value="Chromosome"/>
</dbReference>
<keyword evidence="1" id="KW-1133">Transmembrane helix</keyword>
<dbReference type="InterPro" id="IPR021309">
    <property type="entry name" value="YgaP-like_TM"/>
</dbReference>
<evidence type="ECO:0000313" key="4">
    <source>
        <dbReference type="Proteomes" id="UP000324209"/>
    </source>
</evidence>
<keyword evidence="4" id="KW-1185">Reference proteome</keyword>
<feature type="domain" description="Inner membrane protein YgaP-like transmembrane" evidence="2">
    <location>
        <begin position="1"/>
        <end position="65"/>
    </location>
</feature>
<name>A0A5C1QQX2_9SPIO</name>
<sequence>MKNMGSLDRIIRLILGLVLIAGGLVFQVQSGHLWWLVLPGALMVITSSVGVCPAYIPFKLSTKKKD</sequence>
<dbReference type="OrthoDB" id="9804804at2"/>
<reference evidence="3 4" key="1">
    <citation type="submission" date="2019-02" db="EMBL/GenBank/DDBJ databases">
        <title>Complete Genome Sequence and Methylome Analysis of free living Spirochaetas.</title>
        <authorList>
            <person name="Fomenkov A."/>
            <person name="Dubinina G."/>
            <person name="Leshcheva N."/>
            <person name="Mikheeva N."/>
            <person name="Grabovich M."/>
            <person name="Vincze T."/>
            <person name="Roberts R.J."/>
        </authorList>
    </citation>
    <scope>NUCLEOTIDE SEQUENCE [LARGE SCALE GENOMIC DNA]</scope>
    <source>
        <strain evidence="3 4">K2</strain>
    </source>
</reference>
<feature type="transmembrane region" description="Helical" evidence="1">
    <location>
        <begin position="10"/>
        <end position="28"/>
    </location>
</feature>
<dbReference type="RefSeq" id="WP_149487830.1">
    <property type="nucleotide sequence ID" value="NZ_CP036150.1"/>
</dbReference>
<dbReference type="AlphaFoldDB" id="A0A5C1QQX2"/>
<evidence type="ECO:0000259" key="2">
    <source>
        <dbReference type="Pfam" id="PF11127"/>
    </source>
</evidence>
<dbReference type="KEGG" id="ock:EXM22_17865"/>
<evidence type="ECO:0000256" key="1">
    <source>
        <dbReference type="SAM" id="Phobius"/>
    </source>
</evidence>
<evidence type="ECO:0000313" key="3">
    <source>
        <dbReference type="EMBL" id="QEN09758.1"/>
    </source>
</evidence>
<accession>A0A5C1QQX2</accession>
<gene>
    <name evidence="3" type="ORF">EXM22_17865</name>
</gene>
<dbReference type="EMBL" id="CP036150">
    <property type="protein sequence ID" value="QEN09758.1"/>
    <property type="molecule type" value="Genomic_DNA"/>
</dbReference>
<dbReference type="Pfam" id="PF11127">
    <property type="entry name" value="YgaP-like_TM"/>
    <property type="match status" value="1"/>
</dbReference>
<organism evidence="3 4">
    <name type="scientific">Oceanispirochaeta crateris</name>
    <dbReference type="NCBI Taxonomy" id="2518645"/>
    <lineage>
        <taxon>Bacteria</taxon>
        <taxon>Pseudomonadati</taxon>
        <taxon>Spirochaetota</taxon>
        <taxon>Spirochaetia</taxon>
        <taxon>Spirochaetales</taxon>
        <taxon>Spirochaetaceae</taxon>
        <taxon>Oceanispirochaeta</taxon>
    </lineage>
</organism>
<keyword evidence="1" id="KW-0812">Transmembrane</keyword>